<name>A0A267GZA8_9PLAT</name>
<gene>
    <name evidence="2" type="ORF">BOX15_Mlig024364g1</name>
</gene>
<feature type="region of interest" description="Disordered" evidence="1">
    <location>
        <begin position="150"/>
        <end position="208"/>
    </location>
</feature>
<dbReference type="Proteomes" id="UP000215902">
    <property type="component" value="Unassembled WGS sequence"/>
</dbReference>
<dbReference type="SUPFAM" id="SSF75011">
    <property type="entry name" value="3-carboxy-cis,cis-mucoante lactonizing enzyme"/>
    <property type="match status" value="1"/>
</dbReference>
<feature type="compositionally biased region" description="Basic and acidic residues" evidence="1">
    <location>
        <begin position="225"/>
        <end position="239"/>
    </location>
</feature>
<dbReference type="EMBL" id="NIVC01000089">
    <property type="protein sequence ID" value="PAA91373.1"/>
    <property type="molecule type" value="Genomic_DNA"/>
</dbReference>
<organism evidence="2 3">
    <name type="scientific">Macrostomum lignano</name>
    <dbReference type="NCBI Taxonomy" id="282301"/>
    <lineage>
        <taxon>Eukaryota</taxon>
        <taxon>Metazoa</taxon>
        <taxon>Spiralia</taxon>
        <taxon>Lophotrochozoa</taxon>
        <taxon>Platyhelminthes</taxon>
        <taxon>Rhabditophora</taxon>
        <taxon>Macrostomorpha</taxon>
        <taxon>Macrostomida</taxon>
        <taxon>Macrostomidae</taxon>
        <taxon>Macrostomum</taxon>
    </lineage>
</organism>
<sequence length="1054" mass="115566">FDSNNPNSDALQALQLDVQRKLGMGKLLLESMGPELASPSELFDQLSLALARRRALIHRELADWAQRRQRLQRAVSEASEAKQSTCTTVSQLCHAEANLTSAINKVVTESGSVMRGFWNTIDIEEKIEKLLLALAVHWEEVKVSEIIDKESASRQNSEGPECAASIQGRVRDNQKDSNSSVNRDENSEIGDRLAAASSDQSDYTLSKKIDHPTLTATIEIAREEAPRDESALKSVDEKPTISSRMADSSIEKATELVNAESLEYQASVKSDTDVSITCEQSASVCSRDQGLEWSEPFSAITCSEISGSLFTDTEAGASQFFSNQQSSYEDRNIVKSSKLFDTHDDEFSSNHSDFTNSRSTSVRKFRTFMNPISVTYLKKQFYVLGSTSSRPINVYTSSGFARGAFVLKRHDDRQVACVPSILRSCQTKQWIILIDQSNDRIVCARPNGIVDAIINTHSGLQDAISTGQHIIACFPSSGIFISSLDNVEQLSQLDILGVPEPLLPMRLAWCSNSVTLLVVDVNETNSDSYRIRAFQLCDQGLKLLDFPSLAIESSVIPSAIMNDSELVIGRLNGTTAVFSWLASNSDSMSAQYDLLELESWKTGIESFPIDMNWVPTEKGTFAVCKNSGYVIVISSSSLQHQSAKSDSATNLTQDECEPTEGIVADEAPTDRTEANGVMSREDEHAVSMGASGLIRDDAELHTLDVSVDVVRLANDCFTEVVSETLIKRYPMPKTDNASHTVKALTACENHSDSTLDSNSRLTSERFAGKGPTEQVASHAQNVLQLFKVSKPKSAAVLSDRIYVSEGSGRGCFSVYNLTGKKLESIRLCTLGGEAVDITAYRIRLSCTGQWIIVSHPTNKQIACVNPAGRLLHSLKVPKGGFEDAICTSRQLIIACPGGRIYTAIFDNLTEIKLCSTDLKISCPVRMAWCNESETLLVVDRTSIKTEEYRILAFKIDSCQLTALPAPRLTIQSSVAPNVLLKADEMVLVWVSDSTCTISWLPTDAMNLAAEHCSATVEDISPRDICWLPSEMSSFGEAIICNAKGSVLAFRRPLY</sequence>
<protein>
    <submittedName>
        <fullName evidence="2">Uncharacterized protein</fullName>
    </submittedName>
</protein>
<evidence type="ECO:0000313" key="3">
    <source>
        <dbReference type="Proteomes" id="UP000215902"/>
    </source>
</evidence>
<proteinExistence type="predicted"/>
<dbReference type="AlphaFoldDB" id="A0A267GZA8"/>
<accession>A0A267GZA8</accession>
<reference evidence="2 3" key="1">
    <citation type="submission" date="2017-06" db="EMBL/GenBank/DDBJ databases">
        <title>A platform for efficient transgenesis in Macrostomum lignano, a flatworm model organism for stem cell research.</title>
        <authorList>
            <person name="Berezikov E."/>
        </authorList>
    </citation>
    <scope>NUCLEOTIDE SEQUENCE [LARGE SCALE GENOMIC DNA]</scope>
    <source>
        <strain evidence="2">DV1</strain>
        <tissue evidence="2">Whole organism</tissue>
    </source>
</reference>
<evidence type="ECO:0000256" key="1">
    <source>
        <dbReference type="SAM" id="MobiDB-lite"/>
    </source>
</evidence>
<keyword evidence="3" id="KW-1185">Reference proteome</keyword>
<evidence type="ECO:0000313" key="2">
    <source>
        <dbReference type="EMBL" id="PAA91373.1"/>
    </source>
</evidence>
<feature type="compositionally biased region" description="Basic and acidic residues" evidence="1">
    <location>
        <begin position="182"/>
        <end position="191"/>
    </location>
</feature>
<feature type="non-terminal residue" evidence="2">
    <location>
        <position position="1"/>
    </location>
</feature>
<feature type="region of interest" description="Disordered" evidence="1">
    <location>
        <begin position="225"/>
        <end position="247"/>
    </location>
</feature>
<feature type="compositionally biased region" description="Polar residues" evidence="1">
    <location>
        <begin position="752"/>
        <end position="761"/>
    </location>
</feature>
<feature type="region of interest" description="Disordered" evidence="1">
    <location>
        <begin position="751"/>
        <end position="771"/>
    </location>
</feature>
<comment type="caution">
    <text evidence="2">The sequence shown here is derived from an EMBL/GenBank/DDBJ whole genome shotgun (WGS) entry which is preliminary data.</text>
</comment>